<proteinExistence type="predicted"/>
<dbReference type="STRING" id="483547.GSUB_11990"/>
<dbReference type="Proteomes" id="UP000035036">
    <property type="component" value="Chromosome"/>
</dbReference>
<dbReference type="EMBL" id="CP010311">
    <property type="protein sequence ID" value="AJF07140.1"/>
    <property type="molecule type" value="Genomic_DNA"/>
</dbReference>
<keyword evidence="3" id="KW-1185">Reference proteome</keyword>
<evidence type="ECO:0008006" key="4">
    <source>
        <dbReference type="Google" id="ProtNLM"/>
    </source>
</evidence>
<dbReference type="HOGENOM" id="CLU_290654_0_0_7"/>
<dbReference type="AlphaFoldDB" id="A0A0B5FSL5"/>
<dbReference type="OrthoDB" id="5386349at2"/>
<evidence type="ECO:0000313" key="2">
    <source>
        <dbReference type="EMBL" id="AJF07140.1"/>
    </source>
</evidence>
<name>A0A0B5FSL5_9BACT</name>
<keyword evidence="1" id="KW-0472">Membrane</keyword>
<gene>
    <name evidence="2" type="ORF">GSUB_11990</name>
</gene>
<organism evidence="2 3">
    <name type="scientific">Geoalkalibacter subterraneus</name>
    <dbReference type="NCBI Taxonomy" id="483547"/>
    <lineage>
        <taxon>Bacteria</taxon>
        <taxon>Pseudomonadati</taxon>
        <taxon>Thermodesulfobacteriota</taxon>
        <taxon>Desulfuromonadia</taxon>
        <taxon>Desulfuromonadales</taxon>
        <taxon>Geoalkalibacteraceae</taxon>
        <taxon>Geoalkalibacter</taxon>
    </lineage>
</organism>
<keyword evidence="1" id="KW-1133">Transmembrane helix</keyword>
<protein>
    <recommendedName>
        <fullName evidence="4">AsmA-like C-terminal domain-containing protein</fullName>
    </recommendedName>
</protein>
<feature type="transmembrane region" description="Helical" evidence="1">
    <location>
        <begin position="7"/>
        <end position="28"/>
    </location>
</feature>
<keyword evidence="1" id="KW-0812">Transmembrane</keyword>
<dbReference type="KEGG" id="gsb:GSUB_11990"/>
<evidence type="ECO:0000256" key="1">
    <source>
        <dbReference type="SAM" id="Phobius"/>
    </source>
</evidence>
<reference evidence="2 3" key="1">
    <citation type="journal article" date="2015" name="Genome Announc.">
        <title>Genomes of Geoalkalibacter ferrihydriticus Z-0531T and Geoalkalibacter subterraneus Red1T, Two Haloalkaliphilic Metal-Reducing Deltaproteobacteria.</title>
        <authorList>
            <person name="Badalamenti J.P."/>
            <person name="Krajmalnik-Brown R."/>
            <person name="Torres C.I."/>
            <person name="Bond D.R."/>
        </authorList>
    </citation>
    <scope>NUCLEOTIDE SEQUENCE [LARGE SCALE GENOMIC DNA]</scope>
    <source>
        <strain evidence="2 3">Red1</strain>
    </source>
</reference>
<evidence type="ECO:0000313" key="3">
    <source>
        <dbReference type="Proteomes" id="UP000035036"/>
    </source>
</evidence>
<sequence>MKTLRNALVLFAILIAGVCILLGAAWLWRDPLLNEVARPRIEAFLAERLEGQVRIGSLHLEKSRARINDLVVSRSPDFHFEVPGIQLRYSPKQLLVNRTLAAVEIENPRLAVQSRTDQDSSGLVIPGTKGFHVEQLQIVQGDLHFDLGTLNLRMQQVNLKAQSRSRDDPLDFDLSARVGEQRSVALTARGSLTPPPEAVLALETLNWDQHDLLSRPVRVLFGERFSASEIHFALARFNKEDLLHWTSVFGHSLALPPSLDFDLQDLVARLVPAEDAIELLLTASRGRVAHEERTLDFSGAEIHLGAGDSRWRADLSLTPLGQQKVQGRVQGTGEEITGVLSSPYVESSWLQQLLIQQEAFPLRGGLRTLAHLSGTYDAPVIDVEFQGQKSKDPLSDSPEMMVSLEELAGKFRLEVTPSLSIGGRLSVGGRTLLDLQGTMMRLEARLSNLDDSTFASLFNRNALPTGLSLRGGQASLVFHPGDPIRLEKIRADADALRWQDVEISSPALTGNARVTPDEVHFCLNSLSADLGREDLQAKLQAKGEIHYDRVGAAARLAAESVRLSDFEYLAASGLSGFTRGAAGLTGELIWHPDSGLRWNFNGEIGVGEILHNNFFADFSGRQGRFSLAGELSPDLKRRHLERIDFELADLASIEGSALWQGDELDLRVSLTASDLQRSWQTLRQSIDLPPVLADDDLEISGRFGAYASLQGAKDSLRLQGVLQPENVRLRWPRHAFEVRGLQGRIPVDWLLQGPMPESAGSAARAGFVKTSYLVLGPARFAPQQGIDLMVGTNHIEVRSPLVFFLAGGILSLSGVEFDWGPDGFQALGRLMIADIDLDLLASRYDLPRISGRLAADLPRLHYRNGSLETQGQAVANVFDGQVRLDGIRAEHIGTRFPVFGGELTFEGIDLGQLTRTAELGEITGTMDGRVQDLSLFGTMPTHFRATLATRPEGERVINVKAVRNLTLLSQGGLYGTLSSGIHRFIDSYNYRAIGLSCTLENDVFTLRGTADPARNVLVDGGLLPPKIDIIAPQNQISFREMLKRLGRMERVQ</sequence>
<dbReference type="RefSeq" id="WP_040200981.1">
    <property type="nucleotide sequence ID" value="NZ_CP010311.1"/>
</dbReference>
<accession>A0A0B5FSL5</accession>